<dbReference type="EMBL" id="NRGX01000001">
    <property type="protein sequence ID" value="PCC18341.1"/>
    <property type="molecule type" value="Genomic_DNA"/>
</dbReference>
<evidence type="ECO:0000256" key="1">
    <source>
        <dbReference type="SAM" id="MobiDB-lite"/>
    </source>
</evidence>
<comment type="caution">
    <text evidence="2">The sequence shown here is derived from an EMBL/GenBank/DDBJ whole genome shotgun (WGS) entry which is preliminary data.</text>
</comment>
<name>A0A2A3X3T8_BREAU</name>
<feature type="compositionally biased region" description="Polar residues" evidence="1">
    <location>
        <begin position="146"/>
        <end position="159"/>
    </location>
</feature>
<organism evidence="2 3">
    <name type="scientific">Brevibacterium aurantiacum</name>
    <dbReference type="NCBI Taxonomy" id="273384"/>
    <lineage>
        <taxon>Bacteria</taxon>
        <taxon>Bacillati</taxon>
        <taxon>Actinomycetota</taxon>
        <taxon>Actinomycetes</taxon>
        <taxon>Micrococcales</taxon>
        <taxon>Brevibacteriaceae</taxon>
        <taxon>Brevibacterium</taxon>
    </lineage>
</organism>
<sequence length="159" mass="17006">MPTLEDPIADADELGQAARGLAYATRHIESPQDTYEVLGSLHQALSGVQQSLRQLSAWHARHAQFAATDDGNREAGQEHAVKASAWLTIAASSTEEVLQVVMKAQSENGRIAWQPDRHITTSPSTLTALPEALSQREAALNPDPPASSSDTTGRSGLSR</sequence>
<feature type="region of interest" description="Disordered" evidence="1">
    <location>
        <begin position="133"/>
        <end position="159"/>
    </location>
</feature>
<evidence type="ECO:0000313" key="3">
    <source>
        <dbReference type="Proteomes" id="UP000218377"/>
    </source>
</evidence>
<dbReference type="AlphaFoldDB" id="A0A2A3X3T8"/>
<protein>
    <submittedName>
        <fullName evidence="2">Uncharacterized protein</fullName>
    </submittedName>
</protein>
<proteinExistence type="predicted"/>
<gene>
    <name evidence="2" type="ORF">CIK79_08590</name>
</gene>
<accession>A0A2A3X3T8</accession>
<evidence type="ECO:0000313" key="2">
    <source>
        <dbReference type="EMBL" id="PCC18341.1"/>
    </source>
</evidence>
<dbReference type="RefSeq" id="WP_096157918.1">
    <property type="nucleotide sequence ID" value="NZ_NRGX01000001.1"/>
</dbReference>
<reference evidence="2 3" key="1">
    <citation type="journal article" date="2017" name="Elife">
        <title>Extensive horizontal gene transfer in cheese-associated bacteria.</title>
        <authorList>
            <person name="Bonham K.S."/>
            <person name="Wolfe B.E."/>
            <person name="Dutton R.J."/>
        </authorList>
    </citation>
    <scope>NUCLEOTIDE SEQUENCE [LARGE SCALE GENOMIC DNA]</scope>
    <source>
        <strain evidence="2 3">JB5</strain>
    </source>
</reference>
<dbReference type="Proteomes" id="UP000218377">
    <property type="component" value="Unassembled WGS sequence"/>
</dbReference>